<keyword evidence="2" id="KW-1185">Reference proteome</keyword>
<name>A0A059F4Q2_9MICR</name>
<organism evidence="1 2">
    <name type="scientific">Anncaliia algerae PRA339</name>
    <dbReference type="NCBI Taxonomy" id="1288291"/>
    <lineage>
        <taxon>Eukaryota</taxon>
        <taxon>Fungi</taxon>
        <taxon>Fungi incertae sedis</taxon>
        <taxon>Microsporidia</taxon>
        <taxon>Tubulinosematoidea</taxon>
        <taxon>Tubulinosematidae</taxon>
        <taxon>Anncaliia</taxon>
    </lineage>
</organism>
<dbReference type="Proteomes" id="UP000030655">
    <property type="component" value="Unassembled WGS sequence"/>
</dbReference>
<evidence type="ECO:0000313" key="2">
    <source>
        <dbReference type="Proteomes" id="UP000030655"/>
    </source>
</evidence>
<protein>
    <submittedName>
        <fullName evidence="1">Uncharacterized protein</fullName>
    </submittedName>
</protein>
<reference evidence="2" key="1">
    <citation type="submission" date="2013-02" db="EMBL/GenBank/DDBJ databases">
        <authorList>
            <consortium name="The Broad Institute Genome Sequencing Platform"/>
            <person name="Cuomo C."/>
            <person name="Becnel J."/>
            <person name="Sanscrainte N."/>
            <person name="Walker B."/>
            <person name="Young S.K."/>
            <person name="Zeng Q."/>
            <person name="Gargeya S."/>
            <person name="Fitzgerald M."/>
            <person name="Haas B."/>
            <person name="Abouelleil A."/>
            <person name="Alvarado L."/>
            <person name="Arachchi H.M."/>
            <person name="Berlin A.M."/>
            <person name="Chapman S.B."/>
            <person name="Dewar J."/>
            <person name="Goldberg J."/>
            <person name="Griggs A."/>
            <person name="Gujja S."/>
            <person name="Hansen M."/>
            <person name="Howarth C."/>
            <person name="Imamovic A."/>
            <person name="Larimer J."/>
            <person name="McCowan C."/>
            <person name="Murphy C."/>
            <person name="Neiman D."/>
            <person name="Pearson M."/>
            <person name="Priest M."/>
            <person name="Roberts A."/>
            <person name="Saif S."/>
            <person name="Shea T."/>
            <person name="Sisk P."/>
            <person name="Sykes S."/>
            <person name="Wortman J."/>
            <person name="Nusbaum C."/>
            <person name="Birren B."/>
        </authorList>
    </citation>
    <scope>NUCLEOTIDE SEQUENCE [LARGE SCALE GENOMIC DNA]</scope>
    <source>
        <strain evidence="2">PRA339</strain>
    </source>
</reference>
<dbReference type="VEuPathDB" id="MicrosporidiaDB:H312_00447"/>
<dbReference type="AlphaFoldDB" id="A0A059F4Q2"/>
<dbReference type="OrthoDB" id="10296497at2759"/>
<reference evidence="1 2" key="2">
    <citation type="submission" date="2014-03" db="EMBL/GenBank/DDBJ databases">
        <title>The Genome Sequence of Anncaliia algerae insect isolate PRA339.</title>
        <authorList>
            <consortium name="The Broad Institute Genome Sequencing Platform"/>
            <consortium name="The Broad Institute Genome Sequencing Center for Infectious Disease"/>
            <person name="Cuomo C."/>
            <person name="Becnel J."/>
            <person name="Sanscrainte N."/>
            <person name="Walker B."/>
            <person name="Young S.K."/>
            <person name="Zeng Q."/>
            <person name="Gargeya S."/>
            <person name="Fitzgerald M."/>
            <person name="Haas B."/>
            <person name="Abouelleil A."/>
            <person name="Alvarado L."/>
            <person name="Arachchi H.M."/>
            <person name="Berlin A.M."/>
            <person name="Chapman S.B."/>
            <person name="Dewar J."/>
            <person name="Goldberg J."/>
            <person name="Griggs A."/>
            <person name="Gujja S."/>
            <person name="Hansen M."/>
            <person name="Howarth C."/>
            <person name="Imamovic A."/>
            <person name="Larimer J."/>
            <person name="McCowan C."/>
            <person name="Murphy C."/>
            <person name="Neiman D."/>
            <person name="Pearson M."/>
            <person name="Priest M."/>
            <person name="Roberts A."/>
            <person name="Saif S."/>
            <person name="Shea T."/>
            <person name="Sisk P."/>
            <person name="Sykes S."/>
            <person name="Wortman J."/>
            <person name="Nusbaum C."/>
            <person name="Birren B."/>
        </authorList>
    </citation>
    <scope>NUCLEOTIDE SEQUENCE [LARGE SCALE GENOMIC DNA]</scope>
    <source>
        <strain evidence="1 2">PRA339</strain>
    </source>
</reference>
<evidence type="ECO:0000313" key="1">
    <source>
        <dbReference type="EMBL" id="KCZ82170.1"/>
    </source>
</evidence>
<dbReference type="HOGENOM" id="CLU_139860_0_0_1"/>
<gene>
    <name evidence="1" type="ORF">H312_00447</name>
</gene>
<sequence>MTVTAQTYRAKTDRNLEKNYATYIREIKTNLMERKDVVDSLECMVYIDTKIFTSRALYKEIITLVKECITEDNAQQIFNLWADWIIHQRKLEFLDEFIFETLAYNNASILTHCYILLFEAFDEYFYKFVDLFEEIKELSFISNELKKRMQENIFNTRINR</sequence>
<accession>A0A059F4Q2</accession>
<proteinExistence type="predicted"/>
<dbReference type="EMBL" id="KK365132">
    <property type="protein sequence ID" value="KCZ82170.1"/>
    <property type="molecule type" value="Genomic_DNA"/>
</dbReference>